<comment type="similarity">
    <text evidence="1">Belongs to the SdhE FAD assembly factor family.</text>
</comment>
<evidence type="ECO:0000256" key="2">
    <source>
        <dbReference type="ARBA" id="ARBA00019418"/>
    </source>
</evidence>
<keyword evidence="3" id="KW-0143">Chaperone</keyword>
<dbReference type="InterPro" id="IPR036714">
    <property type="entry name" value="SDH_sf"/>
</dbReference>
<evidence type="ECO:0000313" key="6">
    <source>
        <dbReference type="Proteomes" id="UP000189542"/>
    </source>
</evidence>
<name>A0A1V2N7I5_9HYPH</name>
<evidence type="ECO:0000256" key="1">
    <source>
        <dbReference type="ARBA" id="ARBA00008571"/>
    </source>
</evidence>
<dbReference type="PANTHER" id="PTHR12469:SF2">
    <property type="entry name" value="SUCCINATE DEHYDROGENASE ASSEMBLY FACTOR 2, MITOCHONDRIAL"/>
    <property type="match status" value="1"/>
</dbReference>
<dbReference type="Proteomes" id="UP000189542">
    <property type="component" value="Unassembled WGS sequence"/>
</dbReference>
<evidence type="ECO:0000313" key="4">
    <source>
        <dbReference type="EMBL" id="ONI58866.1"/>
    </source>
</evidence>
<evidence type="ECO:0000313" key="7">
    <source>
        <dbReference type="Proteomes" id="UP000236895"/>
    </source>
</evidence>
<dbReference type="InterPro" id="IPR005631">
    <property type="entry name" value="SDH"/>
</dbReference>
<reference evidence="4 6" key="1">
    <citation type="journal article" date="2017" name="PLoS ONE">
        <title>Genomic sequence of 'Candidatus Liberibacter solanacearum' haplotype C and its comparison with haplotype A and B genomes.</title>
        <authorList>
            <person name="Wang J."/>
            <person name="Haapalainen M."/>
            <person name="Schott T."/>
            <person name="Thompson S.M."/>
            <person name="Smith G.R."/>
            <person name="Nissinen A.I."/>
            <person name="Pirhonen M."/>
        </authorList>
    </citation>
    <scope>NUCLEOTIDE SEQUENCE [LARGE SCALE GENOMIC DNA]</scope>
    <source>
        <strain evidence="4 6">FIN111</strain>
    </source>
</reference>
<dbReference type="OrthoDB" id="9807264at2"/>
<evidence type="ECO:0000256" key="3">
    <source>
        <dbReference type="ARBA" id="ARBA00023186"/>
    </source>
</evidence>
<sequence length="98" mass="11666">MRKIMNVHCRKIVYRCWHRGTREMDFILGSFVDQFILDLSPIELDMLESIVEEDDANLFKWFTGIEKVPEHLCTPIFKKICDYYSINLDHKNILGSLQ</sequence>
<dbReference type="EMBL" id="LVWB01000013">
    <property type="protein sequence ID" value="ONI58866.1"/>
    <property type="molecule type" value="Genomic_DNA"/>
</dbReference>
<proteinExistence type="inferred from homology"/>
<organism evidence="4 6">
    <name type="scientific">Candidatus Liberibacter solanacearum</name>
    <dbReference type="NCBI Taxonomy" id="556287"/>
    <lineage>
        <taxon>Bacteria</taxon>
        <taxon>Pseudomonadati</taxon>
        <taxon>Pseudomonadota</taxon>
        <taxon>Alphaproteobacteria</taxon>
        <taxon>Hyphomicrobiales</taxon>
        <taxon>Rhizobiaceae</taxon>
        <taxon>Liberibacter</taxon>
    </lineage>
</organism>
<dbReference type="PANTHER" id="PTHR12469">
    <property type="entry name" value="PROTEIN EMI5 HOMOLOG, MITOCHONDRIAL"/>
    <property type="match status" value="1"/>
</dbReference>
<protein>
    <recommendedName>
        <fullName evidence="2">FAD assembly factor SdhE</fullName>
    </recommendedName>
</protein>
<dbReference type="SUPFAM" id="SSF109910">
    <property type="entry name" value="YgfY-like"/>
    <property type="match status" value="1"/>
</dbReference>
<dbReference type="RefSeq" id="WP_076969697.1">
    <property type="nucleotide sequence ID" value="NZ_CAXYJJ010000044.1"/>
</dbReference>
<dbReference type="Gene3D" id="1.10.150.250">
    <property type="entry name" value="Flavinator of succinate dehydrogenase"/>
    <property type="match status" value="1"/>
</dbReference>
<gene>
    <name evidence="4" type="ORF">AYO25_04765</name>
    <name evidence="5" type="ORF">C0030_003110</name>
</gene>
<dbReference type="Pfam" id="PF03937">
    <property type="entry name" value="Sdh5"/>
    <property type="match status" value="1"/>
</dbReference>
<dbReference type="EMBL" id="PKRU02000014">
    <property type="protein sequence ID" value="RPD37315.1"/>
    <property type="molecule type" value="Genomic_DNA"/>
</dbReference>
<accession>A0A1V2N7I5</accession>
<dbReference type="Proteomes" id="UP000236895">
    <property type="component" value="Unassembled WGS sequence"/>
</dbReference>
<reference evidence="5 7" key="2">
    <citation type="submission" date="2018-11" db="EMBL/GenBank/DDBJ databases">
        <title>Genome Analysis of Haplotype D of Candidatus Liberibacter Solanacearum.</title>
        <authorList>
            <person name="Katsir L."/>
            <person name="Ruan Z."/>
            <person name="Santos Garcia D."/>
            <person name="Piasezky A."/>
            <person name="Jiang J."/>
            <person name="Sela N."/>
            <person name="Freilich S."/>
            <person name="Bahar O."/>
        </authorList>
    </citation>
    <scope>NUCLEOTIDE SEQUENCE [LARGE SCALE GENOMIC DNA]</scope>
    <source>
        <strain evidence="7">haplotype D1</strain>
        <strain evidence="5">ISR100</strain>
    </source>
</reference>
<dbReference type="AlphaFoldDB" id="A0A1V2N7I5"/>
<evidence type="ECO:0000313" key="5">
    <source>
        <dbReference type="EMBL" id="RPD37315.1"/>
    </source>
</evidence>
<comment type="caution">
    <text evidence="4">The sequence shown here is derived from an EMBL/GenBank/DDBJ whole genome shotgun (WGS) entry which is preliminary data.</text>
</comment>
<dbReference type="GO" id="GO:0006099">
    <property type="term" value="P:tricarboxylic acid cycle"/>
    <property type="evidence" value="ECO:0007669"/>
    <property type="project" value="TreeGrafter"/>
</dbReference>